<evidence type="ECO:0000256" key="1">
    <source>
        <dbReference type="ARBA" id="ARBA00004613"/>
    </source>
</evidence>
<feature type="domain" description="Albumin" evidence="17">
    <location>
        <begin position="19"/>
        <end position="210"/>
    </location>
</feature>
<evidence type="ECO:0000256" key="13">
    <source>
        <dbReference type="ARBA" id="ARBA00023157"/>
    </source>
</evidence>
<keyword evidence="5" id="KW-0165">Cleavage on pair of basic residues</keyword>
<keyword evidence="12" id="KW-0446">Lipid-binding</keyword>
<dbReference type="FunFam" id="1.10.246.10:FF:000004">
    <property type="entry name" value="Serum albumin"/>
    <property type="match status" value="1"/>
</dbReference>
<evidence type="ECO:0000256" key="12">
    <source>
        <dbReference type="ARBA" id="ARBA00023121"/>
    </source>
</evidence>
<dbReference type="FunFam" id="1.10.246.10:FF:000003">
    <property type="entry name" value="Serum albumin"/>
    <property type="match status" value="1"/>
</dbReference>
<feature type="domain" description="Albumin" evidence="17">
    <location>
        <begin position="1364"/>
        <end position="1495"/>
    </location>
</feature>
<keyword evidence="19" id="KW-1185">Reference proteome</keyword>
<proteinExistence type="predicted"/>
<feature type="domain" description="Albumin" evidence="17">
    <location>
        <begin position="881"/>
        <end position="1012"/>
    </location>
</feature>
<evidence type="ECO:0000256" key="4">
    <source>
        <dbReference type="ARBA" id="ARBA00022553"/>
    </source>
</evidence>
<feature type="domain" description="Albumin" evidence="17">
    <location>
        <begin position="1496"/>
        <end position="1645"/>
    </location>
</feature>
<evidence type="ECO:0000259" key="17">
    <source>
        <dbReference type="PROSITE" id="PS51438"/>
    </source>
</evidence>
<dbReference type="GO" id="GO:0046872">
    <property type="term" value="F:metal ion binding"/>
    <property type="evidence" value="ECO:0007669"/>
    <property type="project" value="UniProtKB-KW"/>
</dbReference>
<evidence type="ECO:0000256" key="6">
    <source>
        <dbReference type="ARBA" id="ARBA00022723"/>
    </source>
</evidence>
<evidence type="ECO:0000256" key="2">
    <source>
        <dbReference type="ARBA" id="ARBA00022481"/>
    </source>
</evidence>
<evidence type="ECO:0000256" key="15">
    <source>
        <dbReference type="ARBA" id="ARBA00039343"/>
    </source>
</evidence>
<evidence type="ECO:0000256" key="5">
    <source>
        <dbReference type="ARBA" id="ARBA00022685"/>
    </source>
</evidence>
<gene>
    <name evidence="18" type="ORF">SUZIE_213990</name>
</gene>
<sequence length="1645" mass="187457">MKWVTFISLLFLFSSAYSRGVFRRDADASEIIARYKELGDQHFKGLVMVTFSQYLQKTAYDELVKLTTEVTDLAKACVADSLGAECNKPLDTIFGEKACTIANLRETYGDMADCCGKQDLERYRCLVKHKEDRPDLPPIDIKYPDALCISFEESVPKVLGQFLYEVSRRHPYIIGEELIYFAEKYKGYLTECCQAADRGGCLAPKFEDLKKKILLASANDRFKCSILEKFLERGMKAWLVSRLSRKFPQADFTEITKMATDLTKIHKEFCDGDLLQGAHDRIILARYICDNQDTISKKLGPCCAKPELEKYHCVVQLEDDKPDNLPSLAAVYAEDKDVCKNYAEAKDIFLGTFLYEYSRSHPEYGSLLLLRIAKAYEARLEKCCAEADPPACYGNVFEEFQPLVTEPQNLVKQNCDLYEQLGEYNFQNALVVRYTQKTPQVSTPTIVEASRNLGRVASKCCKLPETHRMPCIEDYLSAVLNTFCVMHEKNPVSDRVTKCCSESFVNKRACFSALQVDDTYTPKEFNAETFTFHADICTLPETEQQIKKQIFVHEYSRKLPELAVLVILRLAKGYEEVLEKCVQSGNPLECQDKGFFVAYVKKAPQITLAELMALKKKMATTAATCYQLSEDKQLVCGEGAADLIIGQLCVRHEATPVNPGVGQCCNSSYANRRLCFSSLVMDETYVPPSFSADKFIFHKDLCQAQGVALQAMKQDTIIAFAQYVQEATFDEMEILVQDMIQYRDKCLAHKTLPECAEIAINLLQGKICAMEGLPQKYNFSHCCSKVDFERRLCFFFNKKADVGFLPPFPTLDPEEKCQAYKNNRESFLNHYMHEVARRNPFVFGPTLLTVASRFEEVAKTCCEEQQKANCFKAKAAPVTQYLKALSSYQKTVCGALLKFGPKVLNSINIAVFSQKFPKIEFKELTSLLEDVSSMYDGCCEGDVLQCIRYQSKVMSHICSKQESISSKIKECCEKKIPEREACIINSSKDDRPQDLSLREAKFTDSGNEDKFNETTEKSLRMVQQECEQLQNLGKDGLKYHYLIKLTKIAPQLSTEELISLGKEMVTALTTCCTLSEEFACVDNLADLVLGELCGINENRTINPAVDHCCKANFAFRRFCFKDLKADETYVPATSQDFFMSCVDWCQAQNEDLQRKKDRFLVNLVKLKPGLTYEELQSLFTNFSNMAEKCCKVPEPEACFLEEFLQKATYEEIQTVVKQLLDFAEKCKNFESHVSAAECAHQLMINFLEHICNNQGMLAKHLFTDCCNTNITARLKCFLAYKKGDGDYRDEFQSPRPEKICEMDKENQLSTKERYSFEISRRHPFLYGPTILTMSACYKTAIQSCCQEEDKMECLQIKLEPIRKYIREISLRHHHLCEIGIKFNHKVAKAVELVLLTKKQPKANFSEIAKLTTDVKNLHKTCCEGNTVACALGRSQLMNYTCSKQTVLSSKISQCCELPVPFRGECIINSENEDKPDLSSLPLSRFTEDRFKEMFQRVVQESRDHVKTYCDLYEKLGHSNFHDRLIILYTKKVPQLSAQELVVFTKQMAAAASRCCPQSDQQQFVCIEDSAKLILGALCRRHEVEPVNTGVGHCCDDSYAFRKPCFDELQVYETYVSPSLSCDQVISFKEDLCKAQKKELQIEKQK</sequence>
<dbReference type="SMART" id="SM00103">
    <property type="entry name" value="ALBUMIN"/>
    <property type="match status" value="9"/>
</dbReference>
<feature type="domain" description="Albumin" evidence="17">
    <location>
        <begin position="211"/>
        <end position="402"/>
    </location>
</feature>
<evidence type="ECO:0000256" key="3">
    <source>
        <dbReference type="ARBA" id="ARBA00022525"/>
    </source>
</evidence>
<organism evidence="18 19">
    <name type="scientific">Sciurus carolinensis</name>
    <name type="common">Eastern gray squirrel</name>
    <dbReference type="NCBI Taxonomy" id="30640"/>
    <lineage>
        <taxon>Eukaryota</taxon>
        <taxon>Metazoa</taxon>
        <taxon>Chordata</taxon>
        <taxon>Craniata</taxon>
        <taxon>Vertebrata</taxon>
        <taxon>Euteleostomi</taxon>
        <taxon>Mammalia</taxon>
        <taxon>Eutheria</taxon>
        <taxon>Euarchontoglires</taxon>
        <taxon>Glires</taxon>
        <taxon>Rodentia</taxon>
        <taxon>Sciuromorpha</taxon>
        <taxon>Sciuridae</taxon>
        <taxon>Sciurinae</taxon>
        <taxon>Sciurini</taxon>
        <taxon>Sciurus</taxon>
    </lineage>
</organism>
<feature type="signal peptide" evidence="16">
    <location>
        <begin position="1"/>
        <end position="18"/>
    </location>
</feature>
<dbReference type="PROSITE" id="PS51438">
    <property type="entry name" value="ALBUMIN_2"/>
    <property type="match status" value="9"/>
</dbReference>
<dbReference type="InterPro" id="IPR000264">
    <property type="entry name" value="ALB/AFP/VDB"/>
</dbReference>
<keyword evidence="8" id="KW-0677">Repeat</keyword>
<evidence type="ECO:0000313" key="19">
    <source>
        <dbReference type="Proteomes" id="UP001166674"/>
    </source>
</evidence>
<dbReference type="SUPFAM" id="SSF48552">
    <property type="entry name" value="Serum albumin-like"/>
    <property type="match status" value="10"/>
</dbReference>
<evidence type="ECO:0000256" key="7">
    <source>
        <dbReference type="ARBA" id="ARBA00022729"/>
    </source>
</evidence>
<keyword evidence="14" id="KW-0325">Glycoprotein</keyword>
<comment type="subcellular location">
    <subcellularLocation>
        <location evidence="1">Secreted</location>
    </subcellularLocation>
</comment>
<keyword evidence="2" id="KW-0488">Methylation</keyword>
<accession>A0AA41NKV8</accession>
<dbReference type="Gene3D" id="1.10.246.10">
    <property type="match status" value="16"/>
</dbReference>
<evidence type="ECO:0000256" key="10">
    <source>
        <dbReference type="ARBA" id="ARBA00022837"/>
    </source>
</evidence>
<name>A0AA41NKV8_SCICA</name>
<keyword evidence="9" id="KW-0862">Zinc</keyword>
<dbReference type="Proteomes" id="UP001166674">
    <property type="component" value="Unassembled WGS sequence"/>
</dbReference>
<dbReference type="GO" id="GO:0008289">
    <property type="term" value="F:lipid binding"/>
    <property type="evidence" value="ECO:0007669"/>
    <property type="project" value="UniProtKB-KW"/>
</dbReference>
<dbReference type="EMBL" id="JAATJV010451699">
    <property type="protein sequence ID" value="MBZ3891642.1"/>
    <property type="molecule type" value="Genomic_DNA"/>
</dbReference>
<feature type="domain" description="Albumin" evidence="17">
    <location>
        <begin position="1208"/>
        <end position="1363"/>
    </location>
</feature>
<evidence type="ECO:0000256" key="11">
    <source>
        <dbReference type="ARBA" id="ARBA00023008"/>
    </source>
</evidence>
<keyword evidence="7 16" id="KW-0732">Signal</keyword>
<dbReference type="PRINTS" id="PR00802">
    <property type="entry name" value="SERUMALBUMIN"/>
</dbReference>
<dbReference type="FunFam" id="1.10.246.10:FF:000002">
    <property type="entry name" value="Serum albumin"/>
    <property type="match status" value="2"/>
</dbReference>
<evidence type="ECO:0000256" key="8">
    <source>
        <dbReference type="ARBA" id="ARBA00022737"/>
    </source>
</evidence>
<keyword evidence="13" id="KW-1015">Disulfide bond</keyword>
<dbReference type="GO" id="GO:0005737">
    <property type="term" value="C:cytoplasm"/>
    <property type="evidence" value="ECO:0007669"/>
    <property type="project" value="TreeGrafter"/>
</dbReference>
<keyword evidence="10" id="KW-0106">Calcium</keyword>
<dbReference type="InterPro" id="IPR020858">
    <property type="entry name" value="Serum_albumin-like"/>
</dbReference>
<dbReference type="InterPro" id="IPR014760">
    <property type="entry name" value="Serum_albumin_N"/>
</dbReference>
<keyword evidence="4" id="KW-0597">Phosphoprotein</keyword>
<protein>
    <recommendedName>
        <fullName evidence="15">Albumin</fullName>
    </recommendedName>
</protein>
<dbReference type="CDD" id="cd00015">
    <property type="entry name" value="ALBUMIN"/>
    <property type="match status" value="5"/>
</dbReference>
<dbReference type="InterPro" id="IPR020857">
    <property type="entry name" value="Serum_albumin_CS"/>
</dbReference>
<keyword evidence="3" id="KW-0964">Secreted</keyword>
<dbReference type="GO" id="GO:1903981">
    <property type="term" value="F:enterobactin binding"/>
    <property type="evidence" value="ECO:0007669"/>
    <property type="project" value="TreeGrafter"/>
</dbReference>
<feature type="domain" description="Albumin" evidence="17">
    <location>
        <begin position="403"/>
        <end position="599"/>
    </location>
</feature>
<evidence type="ECO:0000256" key="14">
    <source>
        <dbReference type="ARBA" id="ARBA00023180"/>
    </source>
</evidence>
<evidence type="ECO:0000256" key="9">
    <source>
        <dbReference type="ARBA" id="ARBA00022833"/>
    </source>
</evidence>
<feature type="domain" description="Albumin" evidence="17">
    <location>
        <begin position="1013"/>
        <end position="1207"/>
    </location>
</feature>
<comment type="caution">
    <text evidence="18">The sequence shown here is derived from an EMBL/GenBank/DDBJ whole genome shotgun (WGS) entry which is preliminary data.</text>
</comment>
<dbReference type="PANTHER" id="PTHR11385">
    <property type="entry name" value="SERUM ALBUMIN-RELATED"/>
    <property type="match status" value="1"/>
</dbReference>
<reference evidence="18" key="1">
    <citation type="submission" date="2020-03" db="EMBL/GenBank/DDBJ databases">
        <title>Studies in the Genomics of Life Span.</title>
        <authorList>
            <person name="Glass D."/>
        </authorList>
    </citation>
    <scope>NUCLEOTIDE SEQUENCE</scope>
    <source>
        <strain evidence="18">SUZIE</strain>
        <tissue evidence="18">Muscle</tissue>
    </source>
</reference>
<dbReference type="Pfam" id="PF00273">
    <property type="entry name" value="Serum_albumin"/>
    <property type="match status" value="9"/>
</dbReference>
<keyword evidence="6" id="KW-0479">Metal-binding</keyword>
<feature type="chain" id="PRO_5041457711" description="Albumin" evidence="16">
    <location>
        <begin position="19"/>
        <end position="1645"/>
    </location>
</feature>
<dbReference type="PROSITE" id="PS00212">
    <property type="entry name" value="ALBUMIN_1"/>
    <property type="match status" value="3"/>
</dbReference>
<dbReference type="PANTHER" id="PTHR11385:SF15">
    <property type="entry name" value="ALBUMIN"/>
    <property type="match status" value="1"/>
</dbReference>
<evidence type="ECO:0000256" key="16">
    <source>
        <dbReference type="SAM" id="SignalP"/>
    </source>
</evidence>
<keyword evidence="11" id="KW-0186">Copper</keyword>
<feature type="domain" description="Albumin" evidence="17">
    <location>
        <begin position="690"/>
        <end position="880"/>
    </location>
</feature>
<dbReference type="GO" id="GO:0072562">
    <property type="term" value="C:blood microparticle"/>
    <property type="evidence" value="ECO:0007669"/>
    <property type="project" value="TreeGrafter"/>
</dbReference>
<dbReference type="FunFam" id="1.10.246.10:FF:000001">
    <property type="entry name" value="Serum albumin"/>
    <property type="match status" value="3"/>
</dbReference>
<evidence type="ECO:0000313" key="18">
    <source>
        <dbReference type="EMBL" id="MBZ3891642.1"/>
    </source>
</evidence>